<evidence type="ECO:0000259" key="9">
    <source>
        <dbReference type="PROSITE" id="PS50893"/>
    </source>
</evidence>
<dbReference type="InterPro" id="IPR027417">
    <property type="entry name" value="P-loop_NTPase"/>
</dbReference>
<evidence type="ECO:0000256" key="4">
    <source>
        <dbReference type="ARBA" id="ARBA00022737"/>
    </source>
</evidence>
<keyword evidence="5" id="KW-0547">Nucleotide-binding</keyword>
<dbReference type="InterPro" id="IPR003439">
    <property type="entry name" value="ABC_transporter-like_ATP-bd"/>
</dbReference>
<evidence type="ECO:0000256" key="3">
    <source>
        <dbReference type="ARBA" id="ARBA00022475"/>
    </source>
</evidence>
<evidence type="ECO:0000256" key="5">
    <source>
        <dbReference type="ARBA" id="ARBA00022741"/>
    </source>
</evidence>
<dbReference type="EMBL" id="MBEW02000005">
    <property type="protein sequence ID" value="RDY21636.1"/>
    <property type="molecule type" value="Genomic_DNA"/>
</dbReference>
<evidence type="ECO:0000256" key="7">
    <source>
        <dbReference type="ARBA" id="ARBA00022967"/>
    </source>
</evidence>
<dbReference type="GO" id="GO:0016887">
    <property type="term" value="F:ATP hydrolysis activity"/>
    <property type="evidence" value="ECO:0007669"/>
    <property type="project" value="InterPro"/>
</dbReference>
<sequence>MDYVVEMLGITKRFPGIVANDNVTLRLKQGEIHALLGENGAGKSTLMSILFGLYQPDEGEIHINGKKVEINDPKVANKLGIGMVHQHFKLVENFTVLENIILGSEPKGKFGSIDIKAAREKVKAIIDQYGLNVDLDAKIQDIGVGMQQRVEILKILYRDANILILDEPTAVLTPQEISELIKIMQTFITEGKSIILITHKLKEIKQVADNCSILRKGKYIGTVDVKTTSESEMANMMVGRNVSFNVVKEPYNPGRVILSVQNLTVKNENKLDAVSDVSFDVKAGEVFCLCGIDGNGQTEIIEAITGLKDVESGKIFLDNDDITNKSIRQKTMGGIGHIPEDRHKFGLVLDFNLEENIALQSYYTKELSNKGKINFSNREKLANELIDEFDIRTSELRSKTIVRSMSGGNQQKAIIAREINRKPKLMIASQPTRGLDIGAIEYIHKRLIDCRDSGNAVLLLSLELDEVLDLSDVIAVVHQSKIVGILDAKEANEKLLGLMMAGMSKQEAKLHLETKEVANEN</sequence>
<keyword evidence="6 10" id="KW-0067">ATP-binding</keyword>
<evidence type="ECO:0000256" key="1">
    <source>
        <dbReference type="ARBA" id="ARBA00004202"/>
    </source>
</evidence>
<comment type="caution">
    <text evidence="10">The sequence shown here is derived from an EMBL/GenBank/DDBJ whole genome shotgun (WGS) entry which is preliminary data.</text>
</comment>
<keyword evidence="11" id="KW-1185">Reference proteome</keyword>
<dbReference type="FunFam" id="3.40.50.300:FF:000127">
    <property type="entry name" value="Ribose import ATP-binding protein RbsA"/>
    <property type="match status" value="1"/>
</dbReference>
<protein>
    <submittedName>
        <fullName evidence="10">ABC transporter ATP-binding protein</fullName>
    </submittedName>
</protein>
<dbReference type="GO" id="GO:0005886">
    <property type="term" value="C:plasma membrane"/>
    <property type="evidence" value="ECO:0007669"/>
    <property type="project" value="UniProtKB-SubCell"/>
</dbReference>
<dbReference type="STRING" id="1871336.BBG48_05950"/>
<dbReference type="SMART" id="SM00382">
    <property type="entry name" value="AAA"/>
    <property type="match status" value="1"/>
</dbReference>
<gene>
    <name evidence="10" type="ORF">BBG48_003385</name>
</gene>
<feature type="domain" description="ABC transporter" evidence="9">
    <location>
        <begin position="258"/>
        <end position="504"/>
    </location>
</feature>
<dbReference type="GO" id="GO:0005524">
    <property type="term" value="F:ATP binding"/>
    <property type="evidence" value="ECO:0007669"/>
    <property type="project" value="UniProtKB-KW"/>
</dbReference>
<dbReference type="CDD" id="cd03216">
    <property type="entry name" value="ABC_Carb_Monos_I"/>
    <property type="match status" value="1"/>
</dbReference>
<dbReference type="Proteomes" id="UP000093352">
    <property type="component" value="Unassembled WGS sequence"/>
</dbReference>
<accession>A0A371IMI1</accession>
<proteinExistence type="predicted"/>
<dbReference type="SUPFAM" id="SSF52540">
    <property type="entry name" value="P-loop containing nucleoside triphosphate hydrolases"/>
    <property type="match status" value="2"/>
</dbReference>
<keyword evidence="4" id="KW-0677">Repeat</keyword>
<dbReference type="PROSITE" id="PS50893">
    <property type="entry name" value="ABC_TRANSPORTER_2"/>
    <property type="match status" value="2"/>
</dbReference>
<keyword evidence="7" id="KW-1278">Translocase</keyword>
<feature type="domain" description="ABC transporter" evidence="9">
    <location>
        <begin position="5"/>
        <end position="241"/>
    </location>
</feature>
<dbReference type="InterPro" id="IPR003593">
    <property type="entry name" value="AAA+_ATPase"/>
</dbReference>
<keyword evidence="8" id="KW-0472">Membrane</keyword>
<dbReference type="Gene3D" id="3.40.50.300">
    <property type="entry name" value="P-loop containing nucleotide triphosphate hydrolases"/>
    <property type="match status" value="2"/>
</dbReference>
<dbReference type="CDD" id="cd03215">
    <property type="entry name" value="ABC_Carb_Monos_II"/>
    <property type="match status" value="1"/>
</dbReference>
<keyword evidence="3" id="KW-1003">Cell membrane</keyword>
<evidence type="ECO:0000256" key="6">
    <source>
        <dbReference type="ARBA" id="ARBA00022840"/>
    </source>
</evidence>
<dbReference type="InterPro" id="IPR017871">
    <property type="entry name" value="ABC_transporter-like_CS"/>
</dbReference>
<dbReference type="AlphaFoldDB" id="A0A371IMI1"/>
<evidence type="ECO:0000313" key="10">
    <source>
        <dbReference type="EMBL" id="RDY21636.1"/>
    </source>
</evidence>
<dbReference type="RefSeq" id="WP_068911933.1">
    <property type="nucleotide sequence ID" value="NZ_MBEW02000005.1"/>
</dbReference>
<name>A0A371IMI1_9FIRM</name>
<evidence type="ECO:0000256" key="2">
    <source>
        <dbReference type="ARBA" id="ARBA00022448"/>
    </source>
</evidence>
<dbReference type="InterPro" id="IPR050107">
    <property type="entry name" value="ABC_carbohydrate_import_ATPase"/>
</dbReference>
<dbReference type="PANTHER" id="PTHR43790:SF4">
    <property type="entry name" value="GUANOSINE IMPORT ATP-BINDING PROTEIN NUPO"/>
    <property type="match status" value="1"/>
</dbReference>
<dbReference type="PANTHER" id="PTHR43790">
    <property type="entry name" value="CARBOHYDRATE TRANSPORT ATP-BINDING PROTEIN MG119-RELATED"/>
    <property type="match status" value="1"/>
</dbReference>
<keyword evidence="2" id="KW-0813">Transport</keyword>
<dbReference type="Pfam" id="PF00005">
    <property type="entry name" value="ABC_tran"/>
    <property type="match status" value="2"/>
</dbReference>
<evidence type="ECO:0000256" key="8">
    <source>
        <dbReference type="ARBA" id="ARBA00023136"/>
    </source>
</evidence>
<comment type="subcellular location">
    <subcellularLocation>
        <location evidence="1">Cell membrane</location>
        <topology evidence="1">Peripheral membrane protein</topology>
    </subcellularLocation>
</comment>
<organism evidence="10 11">
    <name type="scientific">Criibacterium bergeronii</name>
    <dbReference type="NCBI Taxonomy" id="1871336"/>
    <lineage>
        <taxon>Bacteria</taxon>
        <taxon>Bacillati</taxon>
        <taxon>Bacillota</taxon>
        <taxon>Clostridia</taxon>
        <taxon>Peptostreptococcales</taxon>
        <taxon>Filifactoraceae</taxon>
        <taxon>Criibacterium</taxon>
    </lineage>
</organism>
<evidence type="ECO:0000313" key="11">
    <source>
        <dbReference type="Proteomes" id="UP000093352"/>
    </source>
</evidence>
<reference evidence="10 11" key="1">
    <citation type="journal article" date="2016" name="Genome Announc.">
        <title>Draft Genome Sequence of Criibacterium bergeronii gen. nov., sp. nov., Strain CCRI-22567T, Isolated from a Vaginal Sample from a Woman with Bacterial Vaginosis.</title>
        <authorList>
            <person name="Maheux A.F."/>
            <person name="Berube E."/>
            <person name="Boudreau D.K."/>
            <person name="Raymond F."/>
            <person name="Corbeil J."/>
            <person name="Roy P.H."/>
            <person name="Boissinot M."/>
            <person name="Omar R.F."/>
        </authorList>
    </citation>
    <scope>NUCLEOTIDE SEQUENCE [LARGE SCALE GENOMIC DNA]</scope>
    <source>
        <strain evidence="10 11">CCRI-22567</strain>
    </source>
</reference>
<dbReference type="PROSITE" id="PS00211">
    <property type="entry name" value="ABC_TRANSPORTER_1"/>
    <property type="match status" value="1"/>
</dbReference>